<name>A0ABD1EC98_HYPHA</name>
<dbReference type="InterPro" id="IPR057191">
    <property type="entry name" value="DUF7869"/>
</dbReference>
<gene>
    <name evidence="2" type="ORF">ABEB36_012748</name>
</gene>
<dbReference type="Pfam" id="PF25273">
    <property type="entry name" value="DUF7869"/>
    <property type="match status" value="1"/>
</dbReference>
<proteinExistence type="predicted"/>
<organism evidence="2 3">
    <name type="scientific">Hypothenemus hampei</name>
    <name type="common">Coffee berry borer</name>
    <dbReference type="NCBI Taxonomy" id="57062"/>
    <lineage>
        <taxon>Eukaryota</taxon>
        <taxon>Metazoa</taxon>
        <taxon>Ecdysozoa</taxon>
        <taxon>Arthropoda</taxon>
        <taxon>Hexapoda</taxon>
        <taxon>Insecta</taxon>
        <taxon>Pterygota</taxon>
        <taxon>Neoptera</taxon>
        <taxon>Endopterygota</taxon>
        <taxon>Coleoptera</taxon>
        <taxon>Polyphaga</taxon>
        <taxon>Cucujiformia</taxon>
        <taxon>Curculionidae</taxon>
        <taxon>Scolytinae</taxon>
        <taxon>Hypothenemus</taxon>
    </lineage>
</organism>
<comment type="caution">
    <text evidence="2">The sequence shown here is derived from an EMBL/GenBank/DDBJ whole genome shotgun (WGS) entry which is preliminary data.</text>
</comment>
<feature type="domain" description="DUF7869" evidence="1">
    <location>
        <begin position="133"/>
        <end position="246"/>
    </location>
</feature>
<dbReference type="PANTHER" id="PTHR34415">
    <property type="entry name" value="INTEGRASE CATALYTIC DOMAIN-CONTAINING PROTEIN"/>
    <property type="match status" value="1"/>
</dbReference>
<dbReference type="EMBL" id="JBDJPC010000009">
    <property type="protein sequence ID" value="KAL1492273.1"/>
    <property type="molecule type" value="Genomic_DNA"/>
</dbReference>
<reference evidence="2 3" key="1">
    <citation type="submission" date="2024-05" db="EMBL/GenBank/DDBJ databases">
        <title>Genetic variation in Jamaican populations of the coffee berry borer (Hypothenemus hampei).</title>
        <authorList>
            <person name="Errbii M."/>
            <person name="Myrie A."/>
        </authorList>
    </citation>
    <scope>NUCLEOTIDE SEQUENCE [LARGE SCALE GENOMIC DNA]</scope>
    <source>
        <strain evidence="2">JA-Hopewell-2020-01-JO</strain>
        <tissue evidence="2">Whole body</tissue>
    </source>
</reference>
<protein>
    <recommendedName>
        <fullName evidence="1">DUF7869 domain-containing protein</fullName>
    </recommendedName>
</protein>
<accession>A0ABD1EC98</accession>
<dbReference type="PANTHER" id="PTHR34415:SF1">
    <property type="entry name" value="INTEGRASE CATALYTIC DOMAIN-CONTAINING PROTEIN"/>
    <property type="match status" value="1"/>
</dbReference>
<dbReference type="AlphaFoldDB" id="A0ABD1EC98"/>
<dbReference type="Proteomes" id="UP001566132">
    <property type="component" value="Unassembled WGS sequence"/>
</dbReference>
<evidence type="ECO:0000259" key="1">
    <source>
        <dbReference type="Pfam" id="PF25273"/>
    </source>
</evidence>
<sequence length="341" mass="39736">MKSAKVVNHLICTIQIIPKKKLPITAKIATTGNFILKELLNHEKNIVKMPIRTLILTISITISITIYCADLEKVIMLPRLEMFKSAIFTHRLSVYNESFVPVGKKQKNCKPFAAVWHDALLGRNKEQIISTFYNFFKSKRDVTKITLWLDNCTAQNKNWAFFSFLIFVVNSDDIRAEEIELKYFEPGHTFMAADSFHHNVELAMKRMGKVYDFEDFVQAVRNASRGTEVLPMKIENFFNWEDYSSQYKLNRLNPRPFIQSMTQVNVCRGSYTMKYKTDLDGEYFEINFLNSKITKNLKLPGPKTCSKINGISKEKKKNIIQNMGEIMRNRLHFWENLPTTD</sequence>
<keyword evidence="3" id="KW-1185">Reference proteome</keyword>
<evidence type="ECO:0000313" key="3">
    <source>
        <dbReference type="Proteomes" id="UP001566132"/>
    </source>
</evidence>
<evidence type="ECO:0000313" key="2">
    <source>
        <dbReference type="EMBL" id="KAL1492273.1"/>
    </source>
</evidence>